<dbReference type="Gene3D" id="2.130.10.10">
    <property type="entry name" value="YVTN repeat-like/Quinoprotein amine dehydrogenase"/>
    <property type="match status" value="1"/>
</dbReference>
<comment type="caution">
    <text evidence="5">The sequence shown here is derived from an EMBL/GenBank/DDBJ whole genome shotgun (WGS) entry which is preliminary data.</text>
</comment>
<dbReference type="Gene3D" id="1.10.238.10">
    <property type="entry name" value="EF-hand"/>
    <property type="match status" value="1"/>
</dbReference>
<reference evidence="5 6" key="1">
    <citation type="submission" date="2019-08" db="EMBL/GenBank/DDBJ databases">
        <title>The genome of the soybean aphid Biotype 1, its phylome, world population structure and adaptation to the North American continent.</title>
        <authorList>
            <person name="Giordano R."/>
            <person name="Donthu R.K."/>
            <person name="Hernandez A.G."/>
            <person name="Wright C.L."/>
            <person name="Zimin A.V."/>
        </authorList>
    </citation>
    <scope>NUCLEOTIDE SEQUENCE [LARGE SCALE GENOMIC DNA]</scope>
    <source>
        <tissue evidence="5">Whole aphids</tissue>
    </source>
</reference>
<dbReference type="GO" id="GO:0031514">
    <property type="term" value="C:motile cilium"/>
    <property type="evidence" value="ECO:0007669"/>
    <property type="project" value="TreeGrafter"/>
</dbReference>
<evidence type="ECO:0000313" key="5">
    <source>
        <dbReference type="EMBL" id="KAE9533464.1"/>
    </source>
</evidence>
<dbReference type="EMBL" id="VYZN01000034">
    <property type="protein sequence ID" value="KAE9533464.1"/>
    <property type="molecule type" value="Genomic_DNA"/>
</dbReference>
<sequence length="752" mass="86350">MCTSILVHTSFKLTLHDFRSTKLDNSIDMIVHLSCCYDNTNFYCLTTEKLVFFMTLEKMDININKQNSQKNVDYTIKIIITIPAQDLMQKKYNYTQSTYLTNSRQVFSASTGGWVTVWDDTDYDVMEIANEPITNNKLYLKHVKLDEHSITTLICIQNHIITGNTNGDIFFYEKSLRVLYHLNMFVGDPISSIAIIGNQIHVENEKENSSTDKNSEEVTKKIILLDDDSMSWCDISPEVGADFTTGQDFKCSPLCISTRNCRIYYIDITNKSFDYIFEQCEVEFITALSVHPNRSELVMGNSIGGLVVFNYRKKKIVNRVIGNQEIKEDHQVTCIKYSPNGILMNKMENTSFNWNKSPVKHITFNESSTYVVYTDNLFGIYLYGITQLQNPDEFSVIYYGCYEVHEGIIRNILITESKNNLLIYSLGVDHRIIALDFDKTKDNEHPKLVKMMRTESYNEPLYMMKSTINRDKLNFIISGNDLRLSLWNDKRCICTTLGVNLENPIRVMKESPKFSNNIFFCTDTDIGILRQPIDGNPYKNAAVLGSGTKIINIDVSMDSIYLDKLEKHGGDGLKAYSSLLEGGENGPEITELKEYFSCVQLANSRNPETTVISDYVDVYNLSFLMRAMGYFPSETELSNMLYEMFTRIGNSSMMTFEEFVILYLNYKPQLKIKCEELHVAFNELIQNDQFVNAYGENKILTRESFVHMMKNKGEKINPRELEIILNTLLKTTKDISSGSSDNADLIHLALPF</sequence>
<evidence type="ECO:0000256" key="4">
    <source>
        <dbReference type="ARBA" id="ARBA00023273"/>
    </source>
</evidence>
<gene>
    <name evidence="5" type="ORF">AGLY_009102</name>
</gene>
<dbReference type="InterPro" id="IPR011992">
    <property type="entry name" value="EF-hand-dom_pair"/>
</dbReference>
<dbReference type="InterPro" id="IPR050630">
    <property type="entry name" value="WD_repeat_EMAP"/>
</dbReference>
<evidence type="ECO:0000256" key="2">
    <source>
        <dbReference type="ARBA" id="ARBA00022574"/>
    </source>
</evidence>
<dbReference type="PANTHER" id="PTHR13720">
    <property type="entry name" value="WD-40 REPEAT PROTEIN"/>
    <property type="match status" value="1"/>
</dbReference>
<keyword evidence="6" id="KW-1185">Reference proteome</keyword>
<dbReference type="AlphaFoldDB" id="A0A6G0TKI7"/>
<evidence type="ECO:0000256" key="1">
    <source>
        <dbReference type="ARBA" id="ARBA00004138"/>
    </source>
</evidence>
<evidence type="ECO:0008006" key="7">
    <source>
        <dbReference type="Google" id="ProtNLM"/>
    </source>
</evidence>
<accession>A0A6G0TKI7</accession>
<keyword evidence="2" id="KW-0853">WD repeat</keyword>
<keyword evidence="4" id="KW-0966">Cell projection</keyword>
<organism evidence="5 6">
    <name type="scientific">Aphis glycines</name>
    <name type="common">Soybean aphid</name>
    <dbReference type="NCBI Taxonomy" id="307491"/>
    <lineage>
        <taxon>Eukaryota</taxon>
        <taxon>Metazoa</taxon>
        <taxon>Ecdysozoa</taxon>
        <taxon>Arthropoda</taxon>
        <taxon>Hexapoda</taxon>
        <taxon>Insecta</taxon>
        <taxon>Pterygota</taxon>
        <taxon>Neoptera</taxon>
        <taxon>Paraneoptera</taxon>
        <taxon>Hemiptera</taxon>
        <taxon>Sternorrhyncha</taxon>
        <taxon>Aphidomorpha</taxon>
        <taxon>Aphidoidea</taxon>
        <taxon>Aphididae</taxon>
        <taxon>Aphidini</taxon>
        <taxon>Aphis</taxon>
        <taxon>Aphis</taxon>
    </lineage>
</organism>
<keyword evidence="3" id="KW-0677">Repeat</keyword>
<name>A0A6G0TKI7_APHGL</name>
<dbReference type="OrthoDB" id="4899631at2759"/>
<evidence type="ECO:0000256" key="3">
    <source>
        <dbReference type="ARBA" id="ARBA00022737"/>
    </source>
</evidence>
<feature type="non-terminal residue" evidence="5">
    <location>
        <position position="752"/>
    </location>
</feature>
<proteinExistence type="predicted"/>
<evidence type="ECO:0000313" key="6">
    <source>
        <dbReference type="Proteomes" id="UP000475862"/>
    </source>
</evidence>
<dbReference type="PANTHER" id="PTHR13720:SF13">
    <property type="entry name" value="CILIA- AND FLAGELLA-ASSOCIATED PROTEIN 251"/>
    <property type="match status" value="1"/>
</dbReference>
<dbReference type="SUPFAM" id="SSF50978">
    <property type="entry name" value="WD40 repeat-like"/>
    <property type="match status" value="1"/>
</dbReference>
<comment type="subcellular location">
    <subcellularLocation>
        <location evidence="1">Cell projection</location>
        <location evidence="1">Cilium</location>
    </subcellularLocation>
</comment>
<dbReference type="Proteomes" id="UP000475862">
    <property type="component" value="Unassembled WGS sequence"/>
</dbReference>
<protein>
    <recommendedName>
        <fullName evidence="7">WD repeat-containing protein on Y chromosome</fullName>
    </recommendedName>
</protein>
<dbReference type="InterPro" id="IPR015943">
    <property type="entry name" value="WD40/YVTN_repeat-like_dom_sf"/>
</dbReference>
<dbReference type="SUPFAM" id="SSF47473">
    <property type="entry name" value="EF-hand"/>
    <property type="match status" value="1"/>
</dbReference>
<dbReference type="InterPro" id="IPR036322">
    <property type="entry name" value="WD40_repeat_dom_sf"/>
</dbReference>